<dbReference type="EMBL" id="JADDOJ010000094">
    <property type="protein sequence ID" value="MBE7942358.1"/>
    <property type="molecule type" value="Genomic_DNA"/>
</dbReference>
<dbReference type="Pfam" id="PF07715">
    <property type="entry name" value="Plug"/>
    <property type="match status" value="1"/>
</dbReference>
<dbReference type="Pfam" id="PF00593">
    <property type="entry name" value="TonB_dep_Rec_b-barrel"/>
    <property type="match status" value="1"/>
</dbReference>
<evidence type="ECO:0000256" key="11">
    <source>
        <dbReference type="RuleBase" id="RU003357"/>
    </source>
</evidence>
<evidence type="ECO:0000256" key="8">
    <source>
        <dbReference type="ARBA" id="ARBA00023170"/>
    </source>
</evidence>
<dbReference type="InterPro" id="IPR012910">
    <property type="entry name" value="Plug_dom"/>
</dbReference>
<keyword evidence="3 10" id="KW-0813">Transport</keyword>
<keyword evidence="4 10" id="KW-1134">Transmembrane beta strand</keyword>
<dbReference type="InterPro" id="IPR039426">
    <property type="entry name" value="TonB-dep_rcpt-like"/>
</dbReference>
<dbReference type="PANTHER" id="PTHR30069:SF39">
    <property type="entry name" value="BLL6183 PROTEIN"/>
    <property type="match status" value="1"/>
</dbReference>
<evidence type="ECO:0000256" key="4">
    <source>
        <dbReference type="ARBA" id="ARBA00022452"/>
    </source>
</evidence>
<proteinExistence type="inferred from homology"/>
<feature type="domain" description="TonB-dependent receptor plug" evidence="14">
    <location>
        <begin position="64"/>
        <end position="177"/>
    </location>
</feature>
<accession>A0ABR9SJ23</accession>
<dbReference type="SUPFAM" id="SSF56935">
    <property type="entry name" value="Porins"/>
    <property type="match status" value="1"/>
</dbReference>
<evidence type="ECO:0000256" key="1">
    <source>
        <dbReference type="ARBA" id="ARBA00004571"/>
    </source>
</evidence>
<dbReference type="InterPro" id="IPR000531">
    <property type="entry name" value="Beta-barrel_TonB"/>
</dbReference>
<evidence type="ECO:0000256" key="5">
    <source>
        <dbReference type="ARBA" id="ARBA00022692"/>
    </source>
</evidence>
<evidence type="ECO:0000259" key="14">
    <source>
        <dbReference type="Pfam" id="PF07715"/>
    </source>
</evidence>
<sequence length="784" mass="84447">MSIHQNQPRPTAQPRCALRATVCGTLVYLLAPMSAWAENQAERLELDRVDVVGNAPLPGVGVPLDQVPANVRAFSGRAMRQQGSLTVGEFLDANLGAVTSNDTVGNPFQADLQFRGFTASPLLGTPQGISVFLDGVRVNEPFGDIVNWDLIPPNAIANINLLPGSNPLFGLNTLGGALNIHTKSGDTNPGTSISVGGGSWGRKTLQFETGGKGEDTDYFVAGNLFHERGWRVSSQSDVRQLFSKFGWQDERNNLDLSLMLANNRMNGVQSLPTEMQDVPSSAYSIPDSIRDELAMVTINGSHFLSDTRLVSGNLYLRRLRQLGFNSNLNNNYPGDSQPSGSGSAACAGVTAPSACDPYARNVLTTTSTNGWGGSSQMTFTDDVAGRKNQLTLGASLDVGRTSFNSDSQVAFLDGIRTVSAQPVMTPQTVRLSADNTALGLYATDTLSFTDKLHLSVSGRFDITKVKLRGTSADITDNTLGVGDLDGDHRYSRFNPAIGLNWNPSPALNFYASYNEGMRAPSPVELACADPTHPCLLPNAFGSDPDLKKVVARTLEAGVRGKLGDAHWNWGVFRTQSTDDILFVASSTSGAGYFQNVGRTLRQGMEMELDGKVGSLGYTVHYAWVDARFQTPFNSESSSNSSAAPDGTIQVARGSHIPGVPAQTMKVRLDWQATTQWRIGANLVLAASQFARGDENNQDVNGKIAGYAVAHLDAEYQFSPQLRFTAKVVNLLNRRYATFGQLGVNEFTGPGRSFSSDPTSWNVNDQFRSPAAPRAAWVGLMYQFK</sequence>
<evidence type="ECO:0000313" key="15">
    <source>
        <dbReference type="EMBL" id="MBE7942358.1"/>
    </source>
</evidence>
<feature type="chain" id="PRO_5045918411" evidence="12">
    <location>
        <begin position="38"/>
        <end position="784"/>
    </location>
</feature>
<keyword evidence="9 10" id="KW-0998">Cell outer membrane</keyword>
<reference evidence="15 16" key="1">
    <citation type="submission" date="2020-10" db="EMBL/GenBank/DDBJ databases">
        <title>Draft genome of Ramlibacter aquaticus LMG 30558.</title>
        <authorList>
            <person name="Props R."/>
        </authorList>
    </citation>
    <scope>NUCLEOTIDE SEQUENCE [LARGE SCALE GENOMIC DNA]</scope>
    <source>
        <strain evidence="15 16">LMG 30558</strain>
    </source>
</reference>
<dbReference type="Gene3D" id="2.40.170.20">
    <property type="entry name" value="TonB-dependent receptor, beta-barrel domain"/>
    <property type="match status" value="1"/>
</dbReference>
<feature type="domain" description="TonB-dependent receptor-like beta-barrel" evidence="13">
    <location>
        <begin position="237"/>
        <end position="730"/>
    </location>
</feature>
<protein>
    <submittedName>
        <fullName evidence="15">TonB-dependent receptor</fullName>
    </submittedName>
</protein>
<organism evidence="15 16">
    <name type="scientific">Ramlibacter aquaticus</name>
    <dbReference type="NCBI Taxonomy" id="2780094"/>
    <lineage>
        <taxon>Bacteria</taxon>
        <taxon>Pseudomonadati</taxon>
        <taxon>Pseudomonadota</taxon>
        <taxon>Betaproteobacteria</taxon>
        <taxon>Burkholderiales</taxon>
        <taxon>Comamonadaceae</taxon>
        <taxon>Ramlibacter</taxon>
    </lineage>
</organism>
<keyword evidence="8 15" id="KW-0675">Receptor</keyword>
<name>A0ABR9SJ23_9BURK</name>
<keyword evidence="16" id="KW-1185">Reference proteome</keyword>
<evidence type="ECO:0000256" key="7">
    <source>
        <dbReference type="ARBA" id="ARBA00023136"/>
    </source>
</evidence>
<dbReference type="PROSITE" id="PS52016">
    <property type="entry name" value="TONB_DEPENDENT_REC_3"/>
    <property type="match status" value="1"/>
</dbReference>
<evidence type="ECO:0000256" key="9">
    <source>
        <dbReference type="ARBA" id="ARBA00023237"/>
    </source>
</evidence>
<keyword evidence="5 10" id="KW-0812">Transmembrane</keyword>
<feature type="signal peptide" evidence="12">
    <location>
        <begin position="1"/>
        <end position="37"/>
    </location>
</feature>
<evidence type="ECO:0000256" key="3">
    <source>
        <dbReference type="ARBA" id="ARBA00022448"/>
    </source>
</evidence>
<gene>
    <name evidence="15" type="ORF">IM725_17450</name>
</gene>
<evidence type="ECO:0000256" key="12">
    <source>
        <dbReference type="SAM" id="SignalP"/>
    </source>
</evidence>
<dbReference type="RefSeq" id="WP_193781911.1">
    <property type="nucleotide sequence ID" value="NZ_JADDOJ010000094.1"/>
</dbReference>
<comment type="subcellular location">
    <subcellularLocation>
        <location evidence="1 10">Cell outer membrane</location>
        <topology evidence="1 10">Multi-pass membrane protein</topology>
    </subcellularLocation>
</comment>
<dbReference type="PANTHER" id="PTHR30069">
    <property type="entry name" value="TONB-DEPENDENT OUTER MEMBRANE RECEPTOR"/>
    <property type="match status" value="1"/>
</dbReference>
<comment type="caution">
    <text evidence="15">The sequence shown here is derived from an EMBL/GenBank/DDBJ whole genome shotgun (WGS) entry which is preliminary data.</text>
</comment>
<dbReference type="InterPro" id="IPR037066">
    <property type="entry name" value="Plug_dom_sf"/>
</dbReference>
<evidence type="ECO:0000256" key="6">
    <source>
        <dbReference type="ARBA" id="ARBA00023077"/>
    </source>
</evidence>
<keyword evidence="6 11" id="KW-0798">TonB box</keyword>
<dbReference type="InterPro" id="IPR036942">
    <property type="entry name" value="Beta-barrel_TonB_sf"/>
</dbReference>
<dbReference type="Gene3D" id="2.170.130.10">
    <property type="entry name" value="TonB-dependent receptor, plug domain"/>
    <property type="match status" value="1"/>
</dbReference>
<evidence type="ECO:0000313" key="16">
    <source>
        <dbReference type="Proteomes" id="UP000715965"/>
    </source>
</evidence>
<evidence type="ECO:0000259" key="13">
    <source>
        <dbReference type="Pfam" id="PF00593"/>
    </source>
</evidence>
<dbReference type="Proteomes" id="UP000715965">
    <property type="component" value="Unassembled WGS sequence"/>
</dbReference>
<keyword evidence="7 10" id="KW-0472">Membrane</keyword>
<keyword evidence="12" id="KW-0732">Signal</keyword>
<comment type="similarity">
    <text evidence="2 10 11">Belongs to the TonB-dependent receptor family.</text>
</comment>
<evidence type="ECO:0000256" key="2">
    <source>
        <dbReference type="ARBA" id="ARBA00009810"/>
    </source>
</evidence>
<evidence type="ECO:0000256" key="10">
    <source>
        <dbReference type="PROSITE-ProRule" id="PRU01360"/>
    </source>
</evidence>